<dbReference type="EMBL" id="SOAW01000002">
    <property type="protein sequence ID" value="TDT30840.1"/>
    <property type="molecule type" value="Genomic_DNA"/>
</dbReference>
<sequence>MVTGVITRLAEKRTDHDEPWAIMEITDETGAIDVLVFPLAHARTQWNGLASGARVQVFGNVSDRPDAVPEIAAKAVSSRLPEESEGRKDA</sequence>
<evidence type="ECO:0000259" key="1">
    <source>
        <dbReference type="Pfam" id="PF01336"/>
    </source>
</evidence>
<accession>A0A4R7J165</accession>
<evidence type="ECO:0000313" key="3">
    <source>
        <dbReference type="Proteomes" id="UP000295371"/>
    </source>
</evidence>
<gene>
    <name evidence="2" type="ORF">CLV29_2246</name>
</gene>
<name>A0A4R7J165_9ACTN</name>
<dbReference type="AlphaFoldDB" id="A0A4R7J165"/>
<proteinExistence type="predicted"/>
<dbReference type="GO" id="GO:0003676">
    <property type="term" value="F:nucleic acid binding"/>
    <property type="evidence" value="ECO:0007669"/>
    <property type="project" value="InterPro"/>
</dbReference>
<reference evidence="2 3" key="1">
    <citation type="submission" date="2019-03" db="EMBL/GenBank/DDBJ databases">
        <title>Genomic Encyclopedia of Archaeal and Bacterial Type Strains, Phase II (KMG-II): from individual species to whole genera.</title>
        <authorList>
            <person name="Goeker M."/>
        </authorList>
    </citation>
    <scope>NUCLEOTIDE SEQUENCE [LARGE SCALE GENOMIC DNA]</scope>
    <source>
        <strain evidence="2 3">DSM 24323</strain>
    </source>
</reference>
<organism evidence="2 3">
    <name type="scientific">Naumannella halotolerans</name>
    <dbReference type="NCBI Taxonomy" id="993414"/>
    <lineage>
        <taxon>Bacteria</taxon>
        <taxon>Bacillati</taxon>
        <taxon>Actinomycetota</taxon>
        <taxon>Actinomycetes</taxon>
        <taxon>Propionibacteriales</taxon>
        <taxon>Propionibacteriaceae</taxon>
        <taxon>Naumannella</taxon>
    </lineage>
</organism>
<comment type="caution">
    <text evidence="2">The sequence shown here is derived from an EMBL/GenBank/DDBJ whole genome shotgun (WGS) entry which is preliminary data.</text>
</comment>
<feature type="domain" description="OB" evidence="1">
    <location>
        <begin position="3"/>
        <end position="74"/>
    </location>
</feature>
<evidence type="ECO:0000313" key="2">
    <source>
        <dbReference type="EMBL" id="TDT30840.1"/>
    </source>
</evidence>
<dbReference type="InterPro" id="IPR004365">
    <property type="entry name" value="NA-bd_OB_tRNA"/>
</dbReference>
<dbReference type="Proteomes" id="UP000295371">
    <property type="component" value="Unassembled WGS sequence"/>
</dbReference>
<dbReference type="Pfam" id="PF01336">
    <property type="entry name" value="tRNA_anti-codon"/>
    <property type="match status" value="1"/>
</dbReference>
<protein>
    <submittedName>
        <fullName evidence="2">OB-fold nucleic acid binding protein</fullName>
    </submittedName>
</protein>
<keyword evidence="3" id="KW-1185">Reference proteome</keyword>